<sequence>MTAAFLEAAQAIYDRENYMKAVLALADGRIFMGKAFGATGETSGEVVFNTAMSGYQEVLTDPSYKGQMVTMTYTQIGNTGINPEDIESNQLYLSGFIVREYLDCYSNWRATMSLDAYLKEHGVVGIQGIDTRALTRHLRDKGAQNGIISTIDFDPESLVKKARAIPSMSGLDLATGVTCSAPYHWTEGLWDLENGYPQVDRRDLKYKVVAYDFGIKLNILRCLVSAGCDVTVVPATFPAEAALAMNPDGIFLSNGPGDPEPMKEVIENIKHFVGKKPIFGICLGHQLLGLALGGRTIKLKFGNHGSNLPVMDMKTRKVEITAQNHGFSVDILSLSHACQLGHENLNDQTVEGMQHKELPIFSVQHHPEASPGPHDSHYLFDRFVEMMEKFKK</sequence>
<dbReference type="UniPathway" id="UPA00068">
    <property type="reaction ID" value="UER00171"/>
</dbReference>
<keyword evidence="7 11" id="KW-0315">Glutamine amidotransferase</keyword>
<feature type="binding site" evidence="11">
    <location>
        <position position="255"/>
    </location>
    <ligand>
        <name>L-glutamine</name>
        <dbReference type="ChEBI" id="CHEBI:58359"/>
    </ligand>
</feature>
<gene>
    <name evidence="11 13" type="primary">carA</name>
    <name evidence="13" type="ORF">GMST_37210</name>
</gene>
<keyword evidence="8 11" id="KW-0665">Pyrimidine biosynthesis</keyword>
<dbReference type="InterPro" id="IPR029062">
    <property type="entry name" value="Class_I_gatase-like"/>
</dbReference>
<dbReference type="InterPro" id="IPR035686">
    <property type="entry name" value="CPSase_GATase1"/>
</dbReference>
<dbReference type="InterPro" id="IPR036480">
    <property type="entry name" value="CarbP_synth_ssu_N_sf"/>
</dbReference>
<feature type="active site" description="Nucleophile" evidence="11">
    <location>
        <position position="282"/>
    </location>
</feature>
<feature type="binding site" evidence="11">
    <location>
        <position position="326"/>
    </location>
    <ligand>
        <name>L-glutamine</name>
        <dbReference type="ChEBI" id="CHEBI:58359"/>
    </ligand>
</feature>
<keyword evidence="14" id="KW-1185">Reference proteome</keyword>
<keyword evidence="11" id="KW-0028">Amino-acid biosynthesis</keyword>
<name>A0A6V8MMY3_9BACT</name>
<dbReference type="GO" id="GO:0005524">
    <property type="term" value="F:ATP binding"/>
    <property type="evidence" value="ECO:0007669"/>
    <property type="project" value="UniProtKB-UniRule"/>
</dbReference>
<dbReference type="GO" id="GO:0004088">
    <property type="term" value="F:carbamoyl-phosphate synthase (glutamine-hydrolyzing) activity"/>
    <property type="evidence" value="ECO:0007669"/>
    <property type="project" value="UniProtKB-UniRule"/>
</dbReference>
<evidence type="ECO:0000259" key="12">
    <source>
        <dbReference type="SMART" id="SM01097"/>
    </source>
</evidence>
<dbReference type="Gene3D" id="3.40.50.880">
    <property type="match status" value="1"/>
</dbReference>
<dbReference type="GO" id="GO:0044205">
    <property type="term" value="P:'de novo' UMP biosynthetic process"/>
    <property type="evidence" value="ECO:0007669"/>
    <property type="project" value="UniProtKB-UniRule"/>
</dbReference>
<dbReference type="GO" id="GO:0006207">
    <property type="term" value="P:'de novo' pyrimidine nucleobase biosynthetic process"/>
    <property type="evidence" value="ECO:0007669"/>
    <property type="project" value="InterPro"/>
</dbReference>
<comment type="caution">
    <text evidence="13">The sequence shown here is derived from an EMBL/GenBank/DDBJ whole genome shotgun (WGS) entry which is preliminary data.</text>
</comment>
<feature type="region of interest" description="CPSase" evidence="11">
    <location>
        <begin position="1"/>
        <end position="206"/>
    </location>
</feature>
<evidence type="ECO:0000256" key="8">
    <source>
        <dbReference type="ARBA" id="ARBA00022975"/>
    </source>
</evidence>
<dbReference type="NCBIfam" id="TIGR01368">
    <property type="entry name" value="CPSaseIIsmall"/>
    <property type="match status" value="1"/>
</dbReference>
<proteinExistence type="inferred from homology"/>
<comment type="similarity">
    <text evidence="3 11">Belongs to the CarA family.</text>
</comment>
<evidence type="ECO:0000256" key="3">
    <source>
        <dbReference type="ARBA" id="ARBA00007800"/>
    </source>
</evidence>
<accession>A0A6V8MMY3</accession>
<dbReference type="AlphaFoldDB" id="A0A6V8MMY3"/>
<keyword evidence="6 11" id="KW-0067">ATP-binding</keyword>
<feature type="binding site" evidence="11">
    <location>
        <position position="286"/>
    </location>
    <ligand>
        <name>L-glutamine</name>
        <dbReference type="ChEBI" id="CHEBI:58359"/>
    </ligand>
</feature>
<feature type="domain" description="Carbamoyl-phosphate synthase small subunit N-terminal" evidence="12">
    <location>
        <begin position="19"/>
        <end position="149"/>
    </location>
</feature>
<comment type="function">
    <text evidence="11">Small subunit of the glutamine-dependent carbamoyl phosphate synthetase (CPSase). CPSase catalyzes the formation of carbamoyl phosphate from the ammonia moiety of glutamine, carbonate, and phosphate donated by ATP, constituting the first step of 2 biosynthetic pathways, one leading to arginine and/or urea and the other to pyrimidine nucleotides. The small subunit (glutamine amidotransferase) binds and cleaves glutamine to supply the large subunit with the substrate ammonia.</text>
</comment>
<dbReference type="PRINTS" id="PR00097">
    <property type="entry name" value="ANTSNTHASEII"/>
</dbReference>
<dbReference type="InterPro" id="IPR050472">
    <property type="entry name" value="Anth_synth/Amidotransfase"/>
</dbReference>
<comment type="pathway">
    <text evidence="2 11">Amino-acid biosynthesis; L-arginine biosynthesis; carbamoyl phosphate from bicarbonate: step 1/1.</text>
</comment>
<evidence type="ECO:0000256" key="2">
    <source>
        <dbReference type="ARBA" id="ARBA00005077"/>
    </source>
</evidence>
<feature type="binding site" evidence="11">
    <location>
        <position position="63"/>
    </location>
    <ligand>
        <name>L-glutamine</name>
        <dbReference type="ChEBI" id="CHEBI:58359"/>
    </ligand>
</feature>
<dbReference type="FunFam" id="3.40.50.880:FF:000029">
    <property type="entry name" value="Carbamoyl-phosphate synthase small chain"/>
    <property type="match status" value="1"/>
</dbReference>
<feature type="binding site" evidence="11">
    <location>
        <position position="257"/>
    </location>
    <ligand>
        <name>L-glutamine</name>
        <dbReference type="ChEBI" id="CHEBI:58359"/>
    </ligand>
</feature>
<feature type="binding site" evidence="11">
    <location>
        <position position="324"/>
    </location>
    <ligand>
        <name>L-glutamine</name>
        <dbReference type="ChEBI" id="CHEBI:58359"/>
    </ligand>
</feature>
<keyword evidence="11" id="KW-0055">Arginine biosynthesis</keyword>
<evidence type="ECO:0000256" key="11">
    <source>
        <dbReference type="HAMAP-Rule" id="MF_01209"/>
    </source>
</evidence>
<feature type="binding site" evidence="11">
    <location>
        <position position="327"/>
    </location>
    <ligand>
        <name>L-glutamine</name>
        <dbReference type="ChEBI" id="CHEBI:58359"/>
    </ligand>
</feature>
<dbReference type="PRINTS" id="PR00096">
    <property type="entry name" value="GATASE"/>
</dbReference>
<comment type="pathway">
    <text evidence="1 11">Pyrimidine metabolism; UMP biosynthesis via de novo pathway; (S)-dihydroorotate from bicarbonate: step 1/3.</text>
</comment>
<dbReference type="NCBIfam" id="NF009475">
    <property type="entry name" value="PRK12838.1"/>
    <property type="match status" value="1"/>
</dbReference>
<keyword evidence="4 11" id="KW-0436">Ligase</keyword>
<dbReference type="SUPFAM" id="SSF52021">
    <property type="entry name" value="Carbamoyl phosphate synthetase, small subunit N-terminal domain"/>
    <property type="match status" value="1"/>
</dbReference>
<dbReference type="Pfam" id="PF00117">
    <property type="entry name" value="GATase"/>
    <property type="match status" value="1"/>
</dbReference>
<dbReference type="EC" id="6.3.5.5" evidence="11"/>
<dbReference type="Gene3D" id="3.50.30.20">
    <property type="entry name" value="Carbamoyl-phosphate synthase small subunit, N-terminal domain"/>
    <property type="match status" value="1"/>
</dbReference>
<dbReference type="FunFam" id="3.50.30.20:FF:000001">
    <property type="entry name" value="Carbamoyl-phosphate synthase small chain"/>
    <property type="match status" value="1"/>
</dbReference>
<dbReference type="SUPFAM" id="SSF52317">
    <property type="entry name" value="Class I glutamine amidotransferase-like"/>
    <property type="match status" value="1"/>
</dbReference>
<organism evidence="13 14">
    <name type="scientific">Geomonas silvestris</name>
    <dbReference type="NCBI Taxonomy" id="2740184"/>
    <lineage>
        <taxon>Bacteria</taxon>
        <taxon>Pseudomonadati</taxon>
        <taxon>Thermodesulfobacteriota</taxon>
        <taxon>Desulfuromonadia</taxon>
        <taxon>Geobacterales</taxon>
        <taxon>Geobacteraceae</taxon>
        <taxon>Geomonas</taxon>
    </lineage>
</organism>
<evidence type="ECO:0000256" key="5">
    <source>
        <dbReference type="ARBA" id="ARBA00022741"/>
    </source>
</evidence>
<dbReference type="InterPro" id="IPR006274">
    <property type="entry name" value="CarbamoylP_synth_ssu"/>
</dbReference>
<dbReference type="InterPro" id="IPR002474">
    <property type="entry name" value="CarbamoylP_synth_ssu_N"/>
</dbReference>
<feature type="active site" evidence="11">
    <location>
        <position position="366"/>
    </location>
</feature>
<dbReference type="PANTHER" id="PTHR43418">
    <property type="entry name" value="MULTIFUNCTIONAL TRYPTOPHAN BIOSYNTHESIS PROTEIN-RELATED"/>
    <property type="match status" value="1"/>
</dbReference>
<dbReference type="UniPathway" id="UPA00070">
    <property type="reaction ID" value="UER00115"/>
</dbReference>
<dbReference type="SMART" id="SM01097">
    <property type="entry name" value="CPSase_sm_chain"/>
    <property type="match status" value="1"/>
</dbReference>
<protein>
    <recommendedName>
        <fullName evidence="11">Carbamoyl phosphate synthase small chain</fullName>
        <ecNumber evidence="11">6.3.5.5</ecNumber>
    </recommendedName>
    <alternativeName>
        <fullName evidence="11">Carbamoyl phosphate synthetase glutamine chain</fullName>
    </alternativeName>
</protein>
<evidence type="ECO:0000313" key="14">
    <source>
        <dbReference type="Proteomes" id="UP000556026"/>
    </source>
</evidence>
<dbReference type="HAMAP" id="MF_01209">
    <property type="entry name" value="CPSase_S_chain"/>
    <property type="match status" value="1"/>
</dbReference>
<dbReference type="CDD" id="cd01744">
    <property type="entry name" value="GATase1_CPSase"/>
    <property type="match status" value="1"/>
</dbReference>
<evidence type="ECO:0000313" key="13">
    <source>
        <dbReference type="EMBL" id="GFO61396.1"/>
    </source>
</evidence>
<dbReference type="PRINTS" id="PR00099">
    <property type="entry name" value="CPSGATASE"/>
</dbReference>
<comment type="catalytic activity">
    <reaction evidence="9 11">
        <text>hydrogencarbonate + L-glutamine + 2 ATP + H2O = carbamoyl phosphate + L-glutamate + 2 ADP + phosphate + 2 H(+)</text>
        <dbReference type="Rhea" id="RHEA:18633"/>
        <dbReference type="ChEBI" id="CHEBI:15377"/>
        <dbReference type="ChEBI" id="CHEBI:15378"/>
        <dbReference type="ChEBI" id="CHEBI:17544"/>
        <dbReference type="ChEBI" id="CHEBI:29985"/>
        <dbReference type="ChEBI" id="CHEBI:30616"/>
        <dbReference type="ChEBI" id="CHEBI:43474"/>
        <dbReference type="ChEBI" id="CHEBI:58228"/>
        <dbReference type="ChEBI" id="CHEBI:58359"/>
        <dbReference type="ChEBI" id="CHEBI:456216"/>
        <dbReference type="EC" id="6.3.5.5"/>
    </reaction>
</comment>
<feature type="binding site" evidence="11">
    <location>
        <position position="283"/>
    </location>
    <ligand>
        <name>L-glutamine</name>
        <dbReference type="ChEBI" id="CHEBI:58359"/>
    </ligand>
</feature>
<evidence type="ECO:0000256" key="6">
    <source>
        <dbReference type="ARBA" id="ARBA00022840"/>
    </source>
</evidence>
<dbReference type="PANTHER" id="PTHR43418:SF7">
    <property type="entry name" value="CARBAMOYL-PHOSPHATE SYNTHASE SMALL CHAIN"/>
    <property type="match status" value="1"/>
</dbReference>
<evidence type="ECO:0000256" key="4">
    <source>
        <dbReference type="ARBA" id="ARBA00022598"/>
    </source>
</evidence>
<dbReference type="InterPro" id="IPR017926">
    <property type="entry name" value="GATASE"/>
</dbReference>
<dbReference type="GO" id="GO:0006526">
    <property type="term" value="P:L-arginine biosynthetic process"/>
    <property type="evidence" value="ECO:0007669"/>
    <property type="project" value="UniProtKB-UniRule"/>
</dbReference>
<dbReference type="Proteomes" id="UP000556026">
    <property type="component" value="Unassembled WGS sequence"/>
</dbReference>
<comment type="subunit">
    <text evidence="11">Composed of two chains; the small (or glutamine) chain promotes the hydrolysis of glutamine to ammonia, which is used by the large (or ammonia) chain to synthesize carbamoyl phosphate. Tetramer of heterodimers (alpha,beta)4.</text>
</comment>
<evidence type="ECO:0000256" key="7">
    <source>
        <dbReference type="ARBA" id="ARBA00022962"/>
    </source>
</evidence>
<evidence type="ECO:0000256" key="10">
    <source>
        <dbReference type="ARBA" id="ARBA00049285"/>
    </source>
</evidence>
<comment type="catalytic activity">
    <reaction evidence="10 11">
        <text>L-glutamine + H2O = L-glutamate + NH4(+)</text>
        <dbReference type="Rhea" id="RHEA:15889"/>
        <dbReference type="ChEBI" id="CHEBI:15377"/>
        <dbReference type="ChEBI" id="CHEBI:28938"/>
        <dbReference type="ChEBI" id="CHEBI:29985"/>
        <dbReference type="ChEBI" id="CHEBI:58359"/>
    </reaction>
</comment>
<dbReference type="EMBL" id="BLXX01000014">
    <property type="protein sequence ID" value="GFO61396.1"/>
    <property type="molecule type" value="Genomic_DNA"/>
</dbReference>
<evidence type="ECO:0000256" key="1">
    <source>
        <dbReference type="ARBA" id="ARBA00004812"/>
    </source>
</evidence>
<evidence type="ECO:0000256" key="9">
    <source>
        <dbReference type="ARBA" id="ARBA00048816"/>
    </source>
</evidence>
<dbReference type="PROSITE" id="PS51273">
    <property type="entry name" value="GATASE_TYPE_1"/>
    <property type="match status" value="1"/>
</dbReference>
<keyword evidence="5 11" id="KW-0547">Nucleotide-binding</keyword>
<feature type="active site" evidence="11">
    <location>
        <position position="368"/>
    </location>
</feature>
<dbReference type="Pfam" id="PF00988">
    <property type="entry name" value="CPSase_sm_chain"/>
    <property type="match status" value="1"/>
</dbReference>
<reference evidence="14" key="1">
    <citation type="submission" date="2020-06" db="EMBL/GenBank/DDBJ databases">
        <title>Draft genomic sequence of Geomonas sp. Red330.</title>
        <authorList>
            <person name="Itoh H."/>
            <person name="Zhenxing X."/>
            <person name="Ushijima N."/>
            <person name="Masuda Y."/>
            <person name="Shiratori Y."/>
            <person name="Senoo K."/>
        </authorList>
    </citation>
    <scope>NUCLEOTIDE SEQUENCE [LARGE SCALE GENOMIC DNA]</scope>
    <source>
        <strain evidence="14">Red330</strain>
    </source>
</reference>
<dbReference type="GO" id="GO:0006541">
    <property type="term" value="P:glutamine metabolic process"/>
    <property type="evidence" value="ECO:0007669"/>
    <property type="project" value="InterPro"/>
</dbReference>